<sequence length="141" mass="15600">MGGGSGSALAPAGFGNLRRERRRGGPRRRGPNRWCAGMRWPIVAIVVVAMAGASPSVSPENVKHAAMFGLSAAAMKSKLFADQEEREVQRPAATVINHQLKRLELKLKQFAEVETLLLKECEQVERVRQRISAERVRTRQA</sequence>
<reference evidence="4" key="1">
    <citation type="submission" date="2020-10" db="EMBL/GenBank/DDBJ databases">
        <authorList>
            <person name="Han B."/>
            <person name="Lu T."/>
            <person name="Zhao Q."/>
            <person name="Huang X."/>
            <person name="Zhao Y."/>
        </authorList>
    </citation>
    <scope>NUCLEOTIDE SEQUENCE</scope>
</reference>
<dbReference type="Pfam" id="PF16495">
    <property type="entry name" value="SWIRM-assoc_1"/>
    <property type="match status" value="1"/>
</dbReference>
<proteinExistence type="predicted"/>
<evidence type="ECO:0000256" key="1">
    <source>
        <dbReference type="ARBA" id="ARBA00023242"/>
    </source>
</evidence>
<evidence type="ECO:0000259" key="3">
    <source>
        <dbReference type="Pfam" id="PF16495"/>
    </source>
</evidence>
<feature type="compositionally biased region" description="Low complexity" evidence="2">
    <location>
        <begin position="7"/>
        <end position="16"/>
    </location>
</feature>
<feature type="region of interest" description="Disordered" evidence="2">
    <location>
        <begin position="1"/>
        <end position="31"/>
    </location>
</feature>
<keyword evidence="5" id="KW-1185">Reference proteome</keyword>
<dbReference type="PANTHER" id="PTHR12802:SF61">
    <property type="entry name" value="SWI_SNF COMPLEX SUBUNIT SWI3C"/>
    <property type="match status" value="1"/>
</dbReference>
<feature type="compositionally biased region" description="Basic residues" evidence="2">
    <location>
        <begin position="19"/>
        <end position="31"/>
    </location>
</feature>
<name>A0A811SLV4_9POAL</name>
<keyword evidence="1" id="KW-0539">Nucleus</keyword>
<feature type="domain" description="SMARCC C-terminal" evidence="3">
    <location>
        <begin position="69"/>
        <end position="139"/>
    </location>
</feature>
<dbReference type="InterPro" id="IPR032451">
    <property type="entry name" value="SMARCC_C"/>
</dbReference>
<comment type="caution">
    <text evidence="4">The sequence shown here is derived from an EMBL/GenBank/DDBJ whole genome shotgun (WGS) entry which is preliminary data.</text>
</comment>
<dbReference type="EMBL" id="CAJGYO010000849">
    <property type="protein sequence ID" value="CAD6343881.1"/>
    <property type="molecule type" value="Genomic_DNA"/>
</dbReference>
<organism evidence="4 5">
    <name type="scientific">Miscanthus lutarioriparius</name>
    <dbReference type="NCBI Taxonomy" id="422564"/>
    <lineage>
        <taxon>Eukaryota</taxon>
        <taxon>Viridiplantae</taxon>
        <taxon>Streptophyta</taxon>
        <taxon>Embryophyta</taxon>
        <taxon>Tracheophyta</taxon>
        <taxon>Spermatophyta</taxon>
        <taxon>Magnoliopsida</taxon>
        <taxon>Liliopsida</taxon>
        <taxon>Poales</taxon>
        <taxon>Poaceae</taxon>
        <taxon>PACMAD clade</taxon>
        <taxon>Panicoideae</taxon>
        <taxon>Andropogonodae</taxon>
        <taxon>Andropogoneae</taxon>
        <taxon>Saccharinae</taxon>
        <taxon>Miscanthus</taxon>
    </lineage>
</organism>
<evidence type="ECO:0000313" key="4">
    <source>
        <dbReference type="EMBL" id="CAD6343881.1"/>
    </source>
</evidence>
<evidence type="ECO:0000256" key="2">
    <source>
        <dbReference type="SAM" id="MobiDB-lite"/>
    </source>
</evidence>
<dbReference type="PANTHER" id="PTHR12802">
    <property type="entry name" value="SWI/SNF COMPLEX-RELATED"/>
    <property type="match status" value="1"/>
</dbReference>
<gene>
    <name evidence="4" type="ORF">NCGR_LOCUS67979</name>
</gene>
<dbReference type="Proteomes" id="UP000604825">
    <property type="component" value="Unassembled WGS sequence"/>
</dbReference>
<evidence type="ECO:0000313" key="5">
    <source>
        <dbReference type="Proteomes" id="UP000604825"/>
    </source>
</evidence>
<dbReference type="AlphaFoldDB" id="A0A811SLV4"/>
<protein>
    <recommendedName>
        <fullName evidence="3">SMARCC C-terminal domain-containing protein</fullName>
    </recommendedName>
</protein>
<accession>A0A811SLV4</accession>
<dbReference type="OrthoDB" id="118550at2759"/>